<evidence type="ECO:0008006" key="4">
    <source>
        <dbReference type="Google" id="ProtNLM"/>
    </source>
</evidence>
<evidence type="ECO:0000313" key="2">
    <source>
        <dbReference type="EMBL" id="GGZ03311.1"/>
    </source>
</evidence>
<name>A0A918UG78_9SPHN</name>
<comment type="caution">
    <text evidence="2">The sequence shown here is derived from an EMBL/GenBank/DDBJ whole genome shotgun (WGS) entry which is preliminary data.</text>
</comment>
<dbReference type="PROSITE" id="PS51257">
    <property type="entry name" value="PROKAR_LIPOPROTEIN"/>
    <property type="match status" value="1"/>
</dbReference>
<accession>A0A918UG78</accession>
<evidence type="ECO:0000313" key="3">
    <source>
        <dbReference type="Proteomes" id="UP000648075"/>
    </source>
</evidence>
<keyword evidence="1" id="KW-0732">Signal</keyword>
<evidence type="ECO:0000256" key="1">
    <source>
        <dbReference type="SAM" id="SignalP"/>
    </source>
</evidence>
<reference evidence="2" key="2">
    <citation type="submission" date="2020-09" db="EMBL/GenBank/DDBJ databases">
        <authorList>
            <person name="Sun Q."/>
            <person name="Kim S."/>
        </authorList>
    </citation>
    <scope>NUCLEOTIDE SEQUENCE</scope>
    <source>
        <strain evidence="2">KCTC 32255</strain>
    </source>
</reference>
<dbReference type="RefSeq" id="WP_189620839.1">
    <property type="nucleotide sequence ID" value="NZ_BMZA01000005.1"/>
</dbReference>
<proteinExistence type="predicted"/>
<sequence>MLGKVLACLALGMACWPAMAHAEAETDAWTGDIGLYSRYLDYDLFPLTPGPVFQGALYYQFSKGCQGMAWGSHGIEKSTGGELDLGVYCSLEVAEVTVTAGALRSFLRRVPDSTTVSFGLSHANFDVTAERYVMPGPDGTRIYGGYTAQPMNGLTLYPMLVYETGMGLPDLFGGGLRTELDVVEDVSLFALALLPITKGDGDTRSSELAVGIRYSF</sequence>
<dbReference type="Proteomes" id="UP000648075">
    <property type="component" value="Unassembled WGS sequence"/>
</dbReference>
<feature type="chain" id="PRO_5037137972" description="Outer membrane protein beta-barrel domain-containing protein" evidence="1">
    <location>
        <begin position="21"/>
        <end position="216"/>
    </location>
</feature>
<protein>
    <recommendedName>
        <fullName evidence="4">Outer membrane protein beta-barrel domain-containing protein</fullName>
    </recommendedName>
</protein>
<dbReference type="AlphaFoldDB" id="A0A918UG78"/>
<feature type="signal peptide" evidence="1">
    <location>
        <begin position="1"/>
        <end position="20"/>
    </location>
</feature>
<dbReference type="EMBL" id="BMZA01000005">
    <property type="protein sequence ID" value="GGZ03311.1"/>
    <property type="molecule type" value="Genomic_DNA"/>
</dbReference>
<reference evidence="2" key="1">
    <citation type="journal article" date="2014" name="Int. J. Syst. Evol. Microbiol.">
        <title>Complete genome sequence of Corynebacterium casei LMG S-19264T (=DSM 44701T), isolated from a smear-ripened cheese.</title>
        <authorList>
            <consortium name="US DOE Joint Genome Institute (JGI-PGF)"/>
            <person name="Walter F."/>
            <person name="Albersmeier A."/>
            <person name="Kalinowski J."/>
            <person name="Ruckert C."/>
        </authorList>
    </citation>
    <scope>NUCLEOTIDE SEQUENCE</scope>
    <source>
        <strain evidence="2">KCTC 32255</strain>
    </source>
</reference>
<gene>
    <name evidence="2" type="ORF">GCM10011614_17760</name>
</gene>
<organism evidence="2 3">
    <name type="scientific">Novosphingobium colocasiae</name>
    <dbReference type="NCBI Taxonomy" id="1256513"/>
    <lineage>
        <taxon>Bacteria</taxon>
        <taxon>Pseudomonadati</taxon>
        <taxon>Pseudomonadota</taxon>
        <taxon>Alphaproteobacteria</taxon>
        <taxon>Sphingomonadales</taxon>
        <taxon>Sphingomonadaceae</taxon>
        <taxon>Novosphingobium</taxon>
    </lineage>
</organism>
<keyword evidence="3" id="KW-1185">Reference proteome</keyword>